<dbReference type="InterPro" id="IPR044537">
    <property type="entry name" value="Rip2-like"/>
</dbReference>
<evidence type="ECO:0000256" key="8">
    <source>
        <dbReference type="ARBA" id="ARBA00022801"/>
    </source>
</evidence>
<evidence type="ECO:0000256" key="11">
    <source>
        <dbReference type="ARBA" id="ARBA00023049"/>
    </source>
</evidence>
<evidence type="ECO:0000256" key="7">
    <source>
        <dbReference type="ARBA" id="ARBA00022723"/>
    </source>
</evidence>
<evidence type="ECO:0000256" key="3">
    <source>
        <dbReference type="ARBA" id="ARBA00007931"/>
    </source>
</evidence>
<comment type="caution">
    <text evidence="15">The sequence shown here is derived from an EMBL/GenBank/DDBJ whole genome shotgun (WGS) entry which is preliminary data.</text>
</comment>
<dbReference type="GO" id="GO:0005886">
    <property type="term" value="C:plasma membrane"/>
    <property type="evidence" value="ECO:0007669"/>
    <property type="project" value="UniProtKB-SubCell"/>
</dbReference>
<evidence type="ECO:0000259" key="14">
    <source>
        <dbReference type="Pfam" id="PF02163"/>
    </source>
</evidence>
<keyword evidence="4" id="KW-1003">Cell membrane</keyword>
<feature type="transmembrane region" description="Helical" evidence="13">
    <location>
        <begin position="123"/>
        <end position="142"/>
    </location>
</feature>
<dbReference type="InterPro" id="IPR052348">
    <property type="entry name" value="Metallopeptidase_M50B"/>
</dbReference>
<name>A0A7Y9NRN0_9BACT</name>
<evidence type="ECO:0000256" key="6">
    <source>
        <dbReference type="ARBA" id="ARBA00022692"/>
    </source>
</evidence>
<evidence type="ECO:0000256" key="4">
    <source>
        <dbReference type="ARBA" id="ARBA00022475"/>
    </source>
</evidence>
<sequence>MNQEVVLIVFQVVVLVLAFSIHESAHAWTAWRLGDPTAKMLGRVTLNPLKHLDPFGSVLMPLLALVYHWPLIGWAKPTPVTARNFKNYRRDDILVTLAGPASNLLSATVALILLVLIKHVVPGGVLAIGTAMALASHIPGIATDNLPALFPIALFLYFVILINLLLFVFNLIPIPPLDGSHVLRHFLPYKALQVYDRVGMFGMIILFLVGGSFIFSVFFTPLLNTFNHILFTL</sequence>
<feature type="transmembrane region" description="Helical" evidence="13">
    <location>
        <begin position="93"/>
        <end position="117"/>
    </location>
</feature>
<comment type="cofactor">
    <cofactor evidence="1">
        <name>Zn(2+)</name>
        <dbReference type="ChEBI" id="CHEBI:29105"/>
    </cofactor>
</comment>
<keyword evidence="6 13" id="KW-0812">Transmembrane</keyword>
<evidence type="ECO:0000313" key="15">
    <source>
        <dbReference type="EMBL" id="NYF53723.1"/>
    </source>
</evidence>
<reference evidence="15 16" key="1">
    <citation type="submission" date="2020-07" db="EMBL/GenBank/DDBJ databases">
        <title>Genomic Encyclopedia of Type Strains, Phase IV (KMG-V): Genome sequencing to study the core and pangenomes of soil and plant-associated prokaryotes.</title>
        <authorList>
            <person name="Whitman W."/>
        </authorList>
    </citation>
    <scope>NUCLEOTIDE SEQUENCE [LARGE SCALE GENOMIC DNA]</scope>
    <source>
        <strain evidence="15 16">M8UP30</strain>
    </source>
</reference>
<dbReference type="PANTHER" id="PTHR35864">
    <property type="entry name" value="ZINC METALLOPROTEASE MJ0611-RELATED"/>
    <property type="match status" value="1"/>
</dbReference>
<proteinExistence type="inferred from homology"/>
<dbReference type="GO" id="GO:0008237">
    <property type="term" value="F:metallopeptidase activity"/>
    <property type="evidence" value="ECO:0007669"/>
    <property type="project" value="UniProtKB-KW"/>
</dbReference>
<dbReference type="GO" id="GO:0006508">
    <property type="term" value="P:proteolysis"/>
    <property type="evidence" value="ECO:0007669"/>
    <property type="project" value="UniProtKB-KW"/>
</dbReference>
<dbReference type="EMBL" id="JACCCV010000002">
    <property type="protein sequence ID" value="NYF53723.1"/>
    <property type="molecule type" value="Genomic_DNA"/>
</dbReference>
<feature type="transmembrane region" description="Helical" evidence="13">
    <location>
        <begin position="149"/>
        <end position="172"/>
    </location>
</feature>
<evidence type="ECO:0000256" key="10">
    <source>
        <dbReference type="ARBA" id="ARBA00022989"/>
    </source>
</evidence>
<gene>
    <name evidence="15" type="ORF">HDF12_004122</name>
</gene>
<evidence type="ECO:0000256" key="12">
    <source>
        <dbReference type="ARBA" id="ARBA00023136"/>
    </source>
</evidence>
<feature type="transmembrane region" description="Helical" evidence="13">
    <location>
        <begin position="51"/>
        <end position="72"/>
    </location>
</feature>
<evidence type="ECO:0000256" key="1">
    <source>
        <dbReference type="ARBA" id="ARBA00001947"/>
    </source>
</evidence>
<dbReference type="AlphaFoldDB" id="A0A7Y9NRN0"/>
<evidence type="ECO:0000256" key="2">
    <source>
        <dbReference type="ARBA" id="ARBA00004651"/>
    </source>
</evidence>
<feature type="domain" description="Peptidase M50" evidence="14">
    <location>
        <begin position="12"/>
        <end position="189"/>
    </location>
</feature>
<evidence type="ECO:0000256" key="9">
    <source>
        <dbReference type="ARBA" id="ARBA00022833"/>
    </source>
</evidence>
<organism evidence="15 16">
    <name type="scientific">Tunturiibacter lichenicola</name>
    <dbReference type="NCBI Taxonomy" id="2051959"/>
    <lineage>
        <taxon>Bacteria</taxon>
        <taxon>Pseudomonadati</taxon>
        <taxon>Acidobacteriota</taxon>
        <taxon>Terriglobia</taxon>
        <taxon>Terriglobales</taxon>
        <taxon>Acidobacteriaceae</taxon>
        <taxon>Tunturiibacter</taxon>
    </lineage>
</organism>
<comment type="subcellular location">
    <subcellularLocation>
        <location evidence="2">Cell membrane</location>
        <topology evidence="2">Multi-pass membrane protein</topology>
    </subcellularLocation>
</comment>
<evidence type="ECO:0000313" key="16">
    <source>
        <dbReference type="Proteomes" id="UP000534186"/>
    </source>
</evidence>
<evidence type="ECO:0000256" key="5">
    <source>
        <dbReference type="ARBA" id="ARBA00022670"/>
    </source>
</evidence>
<dbReference type="PANTHER" id="PTHR35864:SF1">
    <property type="entry name" value="ZINC METALLOPROTEASE YWHC-RELATED"/>
    <property type="match status" value="1"/>
</dbReference>
<keyword evidence="7" id="KW-0479">Metal-binding</keyword>
<keyword evidence="9" id="KW-0862">Zinc</keyword>
<keyword evidence="11" id="KW-0482">Metalloprotease</keyword>
<dbReference type="Proteomes" id="UP000534186">
    <property type="component" value="Unassembled WGS sequence"/>
</dbReference>
<keyword evidence="5 15" id="KW-0645">Protease</keyword>
<evidence type="ECO:0000256" key="13">
    <source>
        <dbReference type="SAM" id="Phobius"/>
    </source>
</evidence>
<comment type="similarity">
    <text evidence="3">Belongs to the peptidase M50B family.</text>
</comment>
<feature type="transmembrane region" description="Helical" evidence="13">
    <location>
        <begin position="198"/>
        <end position="223"/>
    </location>
</feature>
<keyword evidence="12 13" id="KW-0472">Membrane</keyword>
<dbReference type="GO" id="GO:0046872">
    <property type="term" value="F:metal ion binding"/>
    <property type="evidence" value="ECO:0007669"/>
    <property type="project" value="UniProtKB-KW"/>
</dbReference>
<accession>A0A7Y9NRN0</accession>
<dbReference type="InterPro" id="IPR008915">
    <property type="entry name" value="Peptidase_M50"/>
</dbReference>
<protein>
    <submittedName>
        <fullName evidence="15">Zn-dependent protease</fullName>
    </submittedName>
</protein>
<keyword evidence="10 13" id="KW-1133">Transmembrane helix</keyword>
<dbReference type="CDD" id="cd06158">
    <property type="entry name" value="S2P-M50_like_1"/>
    <property type="match status" value="1"/>
</dbReference>
<keyword evidence="8" id="KW-0378">Hydrolase</keyword>
<dbReference type="Pfam" id="PF02163">
    <property type="entry name" value="Peptidase_M50"/>
    <property type="match status" value="1"/>
</dbReference>